<accession>A0ABM9URX6</accession>
<organism evidence="1 2">
    <name type="scientific">Sarcina ventriculi</name>
    <name type="common">Clostridium ventriculi</name>
    <dbReference type="NCBI Taxonomy" id="1267"/>
    <lineage>
        <taxon>Bacteria</taxon>
        <taxon>Bacillati</taxon>
        <taxon>Bacillota</taxon>
        <taxon>Clostridia</taxon>
        <taxon>Eubacteriales</taxon>
        <taxon>Clostridiaceae</taxon>
        <taxon>Sarcina</taxon>
    </lineage>
</organism>
<comment type="caution">
    <text evidence="1">The sequence shown here is derived from an EMBL/GenBank/DDBJ whole genome shotgun (WGS) entry which is preliminary data.</text>
</comment>
<keyword evidence="2" id="KW-1185">Reference proteome</keyword>
<gene>
    <name evidence="1" type="ORF">ERS852473_01989</name>
</gene>
<name>A0ABM9URX6_SARVE</name>
<dbReference type="RefSeq" id="WP_055260007.1">
    <property type="nucleotide sequence ID" value="NZ_CABIXL010000007.1"/>
</dbReference>
<dbReference type="Proteomes" id="UP000095488">
    <property type="component" value="Unassembled WGS sequence"/>
</dbReference>
<dbReference type="EMBL" id="CYZR01000007">
    <property type="protein sequence ID" value="CUO13505.1"/>
    <property type="molecule type" value="Genomic_DNA"/>
</dbReference>
<sequence>MKFNYKDFYKNKFFISTMILILLLIFIIVITCVKSNDLITLNNLGKSITSINLYEPLEDTTNSNEYVNILEDKIDNLTTLSNTLKDIQTSKKYKDIHETLKKGLNMNITFYTSLIDILNDPTTDDLYNKYKETTSLKNDIINIYETCNKNNISVSLISNDSKLLNNIFSYINEIIKLNRDSDIKTTQMNEFIVTLDSLLLEFDDLTENLFETISTIRNNNRSLNTIITDIHNKMNNFETIKKKFYILSIPEDSNDIFISFNEVLNHYSNYINLLLKGVTEENKNNNSNNEYYINAKSEYENMSNSLRNLQTLLNDLKK</sequence>
<reference evidence="1 2" key="1">
    <citation type="submission" date="2015-09" db="EMBL/GenBank/DDBJ databases">
        <authorList>
            <consortium name="Pathogen Informatics"/>
        </authorList>
    </citation>
    <scope>NUCLEOTIDE SEQUENCE [LARGE SCALE GENOMIC DNA]</scope>
    <source>
        <strain evidence="1 2">2789STDY5834858</strain>
    </source>
</reference>
<proteinExistence type="predicted"/>
<evidence type="ECO:0000313" key="2">
    <source>
        <dbReference type="Proteomes" id="UP000095488"/>
    </source>
</evidence>
<protein>
    <submittedName>
        <fullName evidence="1">Uncharacterized protein</fullName>
    </submittedName>
</protein>
<evidence type="ECO:0000313" key="1">
    <source>
        <dbReference type="EMBL" id="CUO13505.1"/>
    </source>
</evidence>